<comment type="caution">
    <text evidence="2">The sequence shown here is derived from an EMBL/GenBank/DDBJ whole genome shotgun (WGS) entry which is preliminary data.</text>
</comment>
<dbReference type="SUPFAM" id="SSF50370">
    <property type="entry name" value="Ricin B-like lectins"/>
    <property type="match status" value="1"/>
</dbReference>
<dbReference type="CDD" id="cd00161">
    <property type="entry name" value="beta-trefoil_Ricin-like"/>
    <property type="match status" value="1"/>
</dbReference>
<dbReference type="RefSeq" id="WP_209665955.1">
    <property type="nucleotide sequence ID" value="NZ_JAGGMS010000001.1"/>
</dbReference>
<keyword evidence="3" id="KW-1185">Reference proteome</keyword>
<evidence type="ECO:0000313" key="2">
    <source>
        <dbReference type="EMBL" id="MBP2182684.1"/>
    </source>
</evidence>
<organism evidence="2 3">
    <name type="scientific">Amycolatopsis magusensis</name>
    <dbReference type="NCBI Taxonomy" id="882444"/>
    <lineage>
        <taxon>Bacteria</taxon>
        <taxon>Bacillati</taxon>
        <taxon>Actinomycetota</taxon>
        <taxon>Actinomycetes</taxon>
        <taxon>Pseudonocardiales</taxon>
        <taxon>Pseudonocardiaceae</taxon>
        <taxon>Amycolatopsis</taxon>
    </lineage>
</organism>
<dbReference type="Proteomes" id="UP000741013">
    <property type="component" value="Unassembled WGS sequence"/>
</dbReference>
<sequence>MTGDHPRPGSARDAAEFTASLRLLKRRSGRTLRQLEEQAAQRGAVLPRSTVADMLNRGVLPRPELLAAFVQACGDGQHLAEWLSTRERLAVNPYLDPEEATPAAGTEADAGAEQSPRRRVWAVAGLVVAAVAVVVVALVMTTWWPRTGPPDPDADAPPRREILALSSAGSWIRLQSAGAPELCLTEGRERTGRYDSAVAVLRSCGEPGGPRVFLQPVGTDRTTIKWEHPVTRIMGCLTVVDTEVIKGMLEPQENCVDGNEDQLFHIERAGEQSYRLRTPGSDLCVGLRDDLIAIDAEAIREPCAAEKDQEFLFDIEAGAGS</sequence>
<evidence type="ECO:0000313" key="3">
    <source>
        <dbReference type="Proteomes" id="UP000741013"/>
    </source>
</evidence>
<dbReference type="Gene3D" id="2.80.10.50">
    <property type="match status" value="1"/>
</dbReference>
<evidence type="ECO:0000256" key="1">
    <source>
        <dbReference type="SAM" id="Phobius"/>
    </source>
</evidence>
<accession>A0ABS4PTC5</accession>
<gene>
    <name evidence="2" type="ORF">JOM49_004210</name>
</gene>
<protein>
    <recommendedName>
        <fullName evidence="4">XRE family transcriptional regulator</fullName>
    </recommendedName>
</protein>
<keyword evidence="1" id="KW-0472">Membrane</keyword>
<proteinExistence type="predicted"/>
<dbReference type="InterPro" id="IPR035992">
    <property type="entry name" value="Ricin_B-like_lectins"/>
</dbReference>
<feature type="transmembrane region" description="Helical" evidence="1">
    <location>
        <begin position="120"/>
        <end position="144"/>
    </location>
</feature>
<keyword evidence="1" id="KW-1133">Transmembrane helix</keyword>
<evidence type="ECO:0008006" key="4">
    <source>
        <dbReference type="Google" id="ProtNLM"/>
    </source>
</evidence>
<keyword evidence="1" id="KW-0812">Transmembrane</keyword>
<reference evidence="2 3" key="1">
    <citation type="submission" date="2021-03" db="EMBL/GenBank/DDBJ databases">
        <title>Sequencing the genomes of 1000 actinobacteria strains.</title>
        <authorList>
            <person name="Klenk H.-P."/>
        </authorList>
    </citation>
    <scope>NUCLEOTIDE SEQUENCE [LARGE SCALE GENOMIC DNA]</scope>
    <source>
        <strain evidence="2 3">DSM 45510</strain>
    </source>
</reference>
<dbReference type="EMBL" id="JAGGMS010000001">
    <property type="protein sequence ID" value="MBP2182684.1"/>
    <property type="molecule type" value="Genomic_DNA"/>
</dbReference>
<name>A0ABS4PTC5_9PSEU</name>